<gene>
    <name evidence="2" type="ORF">UT40_C0011G0045</name>
</gene>
<reference evidence="2 3" key="1">
    <citation type="journal article" date="2015" name="Nature">
        <title>rRNA introns, odd ribosomes, and small enigmatic genomes across a large radiation of phyla.</title>
        <authorList>
            <person name="Brown C.T."/>
            <person name="Hug L.A."/>
            <person name="Thomas B.C."/>
            <person name="Sharon I."/>
            <person name="Castelle C.J."/>
            <person name="Singh A."/>
            <person name="Wilkins M.J."/>
            <person name="Williams K.H."/>
            <person name="Banfield J.F."/>
        </authorList>
    </citation>
    <scope>NUCLEOTIDE SEQUENCE [LARGE SCALE GENOMIC DNA]</scope>
</reference>
<proteinExistence type="predicted"/>
<evidence type="ECO:0000313" key="3">
    <source>
        <dbReference type="Proteomes" id="UP000034690"/>
    </source>
</evidence>
<name>A0A0G0NC66_9BACT</name>
<dbReference type="Proteomes" id="UP000034690">
    <property type="component" value="Unassembled WGS sequence"/>
</dbReference>
<dbReference type="EMBL" id="LBWQ01000011">
    <property type="protein sequence ID" value="KKR13734.1"/>
    <property type="molecule type" value="Genomic_DNA"/>
</dbReference>
<keyword evidence="1" id="KW-1133">Transmembrane helix</keyword>
<protein>
    <recommendedName>
        <fullName evidence="4">Transmembrane protein</fullName>
    </recommendedName>
</protein>
<evidence type="ECO:0008006" key="4">
    <source>
        <dbReference type="Google" id="ProtNLM"/>
    </source>
</evidence>
<keyword evidence="1" id="KW-0472">Membrane</keyword>
<evidence type="ECO:0000313" key="2">
    <source>
        <dbReference type="EMBL" id="KKR13734.1"/>
    </source>
</evidence>
<comment type="caution">
    <text evidence="2">The sequence shown here is derived from an EMBL/GenBank/DDBJ whole genome shotgun (WGS) entry which is preliminary data.</text>
</comment>
<evidence type="ECO:0000256" key="1">
    <source>
        <dbReference type="SAM" id="Phobius"/>
    </source>
</evidence>
<feature type="transmembrane region" description="Helical" evidence="1">
    <location>
        <begin position="110"/>
        <end position="129"/>
    </location>
</feature>
<feature type="transmembrane region" description="Helical" evidence="1">
    <location>
        <begin position="160"/>
        <end position="178"/>
    </location>
</feature>
<sequence length="183" mass="20490">MQTKSILKWALILGIVIVLNLFFYYATSLVYKEPKWEDFCQQKQINIQPTNQQACLAVGGAWTESPGKPMPVTVGENRPITSNSINSYCDQTFTCQKNYQEARDLYNRNVFLVLVVLGAISLVVGFFLVDFSAVSLGLSFGGVLSFIIASIRYWSAMQEYLRVIILGLALATLIALAIKKFKE</sequence>
<organism evidence="2 3">
    <name type="scientific">Candidatus Woesebacteria bacterium GW2011_GWA1_39_21b</name>
    <dbReference type="NCBI Taxonomy" id="1618551"/>
    <lineage>
        <taxon>Bacteria</taxon>
        <taxon>Candidatus Woeseibacteriota</taxon>
    </lineage>
</organism>
<accession>A0A0G0NC66</accession>
<dbReference type="AlphaFoldDB" id="A0A0G0NC66"/>
<feature type="transmembrane region" description="Helical" evidence="1">
    <location>
        <begin position="136"/>
        <end position="154"/>
    </location>
</feature>
<feature type="transmembrane region" description="Helical" evidence="1">
    <location>
        <begin position="7"/>
        <end position="26"/>
    </location>
</feature>
<keyword evidence="1" id="KW-0812">Transmembrane</keyword>